<keyword evidence="2" id="KW-1185">Reference proteome</keyword>
<evidence type="ECO:0008006" key="3">
    <source>
        <dbReference type="Google" id="ProtNLM"/>
    </source>
</evidence>
<comment type="caution">
    <text evidence="1">The sequence shown here is derived from an EMBL/GenBank/DDBJ whole genome shotgun (WGS) entry which is preliminary data.</text>
</comment>
<name>A0ABP9VCK8_9DEIO</name>
<proteinExistence type="predicted"/>
<reference evidence="1 2" key="1">
    <citation type="submission" date="2024-02" db="EMBL/GenBank/DDBJ databases">
        <title>Deinococcus xinjiangensis NBRC 107630.</title>
        <authorList>
            <person name="Ichikawa N."/>
            <person name="Katano-Makiyama Y."/>
            <person name="Hidaka K."/>
        </authorList>
    </citation>
    <scope>NUCLEOTIDE SEQUENCE [LARGE SCALE GENOMIC DNA]</scope>
    <source>
        <strain evidence="1 2">NBRC 107630</strain>
    </source>
</reference>
<dbReference type="RefSeq" id="WP_353542342.1">
    <property type="nucleotide sequence ID" value="NZ_BAABRN010000022.1"/>
</dbReference>
<gene>
    <name evidence="1" type="ORF">Dxin01_02115</name>
</gene>
<evidence type="ECO:0000313" key="1">
    <source>
        <dbReference type="EMBL" id="GAA5502371.1"/>
    </source>
</evidence>
<sequence length="92" mass="10657">MTELSRTLVVLLPADWEAVPTELRELRRCLVEEFAAEISVRRASGTMTAPLTFFAGYWPSDVYRLAQQEVLPLVQDAFFTLAWLNLDEVYYR</sequence>
<evidence type="ECO:0000313" key="2">
    <source>
        <dbReference type="Proteomes" id="UP001458946"/>
    </source>
</evidence>
<dbReference type="EMBL" id="BAABRN010000022">
    <property type="protein sequence ID" value="GAA5502371.1"/>
    <property type="molecule type" value="Genomic_DNA"/>
</dbReference>
<protein>
    <recommendedName>
        <fullName evidence="3">2'-5' RNA ligase</fullName>
    </recommendedName>
</protein>
<dbReference type="Proteomes" id="UP001458946">
    <property type="component" value="Unassembled WGS sequence"/>
</dbReference>
<accession>A0ABP9VCK8</accession>
<organism evidence="1 2">
    <name type="scientific">Deinococcus xinjiangensis</name>
    <dbReference type="NCBI Taxonomy" id="457454"/>
    <lineage>
        <taxon>Bacteria</taxon>
        <taxon>Thermotogati</taxon>
        <taxon>Deinococcota</taxon>
        <taxon>Deinococci</taxon>
        <taxon>Deinococcales</taxon>
        <taxon>Deinococcaceae</taxon>
        <taxon>Deinococcus</taxon>
    </lineage>
</organism>